<keyword evidence="1" id="KW-0560">Oxidoreductase</keyword>
<dbReference type="GO" id="GO:0008977">
    <property type="term" value="F:prephenate dehydrogenase (NAD+) activity"/>
    <property type="evidence" value="ECO:0007669"/>
    <property type="project" value="TreeGrafter"/>
</dbReference>
<dbReference type="KEGG" id="prf:PeribacterA2_0834"/>
<evidence type="ECO:0000313" key="3">
    <source>
        <dbReference type="EMBL" id="ALM13504.1"/>
    </source>
</evidence>
<dbReference type="PROSITE" id="PS51671">
    <property type="entry name" value="ACT"/>
    <property type="match status" value="1"/>
</dbReference>
<sequence length="385" mass="42127">MENDPSSLTGKIVSVFGAARRDATTPTWGSKFADRIEPRAQRVLRVDPKLGTQGYDPKQAIRESDTVLFAVTPDEQINAIAAEHGCEFHEGQVILECSTTKLQIAETLHNLDRRGLSVCSIHPGARADLPSRGQNMLIMEVGSHGAQAKVQAEEMAGILQMNPIEFVSFERHPLAMAITQGVDHAIQRAKIGAQVRLLQLFGFTLEQAEAMAFANTRLGNLATARVAVQDPAVSAKIIAEARALPETRQMLDTLIAKLTEMRDADPKALAQMFADDINALDPDGLWRKKMFPRTGRVLEQMANLEIKGMQIHSVQNEIGTLEAITAVLRRNGINITAITSHNLEPEEGRPGVIFQLGIDEKSIFDLQCLSDDLATIGAKIEQVSK</sequence>
<accession>A0A0S1SJ38</accession>
<reference evidence="3 4" key="2">
    <citation type="journal article" date="2016" name="PeerJ">
        <title>Analysis of five complete genome sequences for members of the class Peribacteria in the recently recognized Peregrinibacteria bacterial phylum.</title>
        <authorList>
            <person name="Anantharaman K."/>
            <person name="Brown C.T."/>
            <person name="Burstein D."/>
            <person name="Castelle C.J."/>
            <person name="Probst A.J."/>
            <person name="Thomas B.C."/>
            <person name="Williams K.H."/>
            <person name="Banfield J.F."/>
        </authorList>
    </citation>
    <scope>NUCLEOTIDE SEQUENCE [LARGE SCALE GENOMIC DNA]</scope>
    <source>
        <strain evidence="3">RIFOXYD1_FULL_PER-ii_59_16</strain>
    </source>
</reference>
<evidence type="ECO:0000313" key="4">
    <source>
        <dbReference type="Proteomes" id="UP000069135"/>
    </source>
</evidence>
<dbReference type="InterPro" id="IPR002912">
    <property type="entry name" value="ACT_dom"/>
</dbReference>
<dbReference type="EMBL" id="CP013065">
    <property type="protein sequence ID" value="ALM13504.1"/>
    <property type="molecule type" value="Genomic_DNA"/>
</dbReference>
<dbReference type="InterPro" id="IPR050812">
    <property type="entry name" value="Preph/Arog_dehydrog"/>
</dbReference>
<evidence type="ECO:0000256" key="1">
    <source>
        <dbReference type="ARBA" id="ARBA00023002"/>
    </source>
</evidence>
<protein>
    <recommendedName>
        <fullName evidence="2">ACT domain-containing protein</fullName>
    </recommendedName>
</protein>
<dbReference type="PANTHER" id="PTHR21363:SF0">
    <property type="entry name" value="PREPHENATE DEHYDROGENASE [NADP(+)]"/>
    <property type="match status" value="1"/>
</dbReference>
<gene>
    <name evidence="3" type="ORF">PeribacterD1_0835</name>
</gene>
<accession>A0A0S1SN71</accession>
<accession>A0A0S1SUW4</accession>
<dbReference type="PANTHER" id="PTHR21363">
    <property type="entry name" value="PREPHENATE DEHYDROGENASE"/>
    <property type="match status" value="1"/>
</dbReference>
<dbReference type="GO" id="GO:0006571">
    <property type="term" value="P:tyrosine biosynthetic process"/>
    <property type="evidence" value="ECO:0007669"/>
    <property type="project" value="TreeGrafter"/>
</dbReference>
<feature type="domain" description="ACT" evidence="2">
    <location>
        <begin position="309"/>
        <end position="385"/>
    </location>
</feature>
<accession>A0A0S1SXB6</accession>
<dbReference type="AlphaFoldDB" id="A0A0S1SIT1"/>
<name>A0A0S1SIT1_9BACT</name>
<dbReference type="Proteomes" id="UP000069135">
    <property type="component" value="Chromosome"/>
</dbReference>
<dbReference type="SUPFAM" id="SSF51735">
    <property type="entry name" value="NAD(P)-binding Rossmann-fold domains"/>
    <property type="match status" value="1"/>
</dbReference>
<dbReference type="STRING" id="1735162.PeribacterB2_0836"/>
<accession>A0A0S1SIT1</accession>
<evidence type="ECO:0000259" key="2">
    <source>
        <dbReference type="PROSITE" id="PS51671"/>
    </source>
</evidence>
<organism evidence="3 4">
    <name type="scientific">Candidatus Peribacter riflensis</name>
    <dbReference type="NCBI Taxonomy" id="1735162"/>
    <lineage>
        <taxon>Bacteria</taxon>
        <taxon>Candidatus Peregrinibacteriota</taxon>
        <taxon>Candidatus Peribacteria</taxon>
        <taxon>Candidatus Peribacterales</taxon>
        <taxon>Candidatus Peribacteraceae</taxon>
        <taxon>Candidatus Peribacter</taxon>
    </lineage>
</organism>
<dbReference type="InterPro" id="IPR036291">
    <property type="entry name" value="NAD(P)-bd_dom_sf"/>
</dbReference>
<dbReference type="Gene3D" id="3.40.50.720">
    <property type="entry name" value="NAD(P)-binding Rossmann-like Domain"/>
    <property type="match status" value="1"/>
</dbReference>
<dbReference type="GO" id="GO:0070403">
    <property type="term" value="F:NAD+ binding"/>
    <property type="evidence" value="ECO:0007669"/>
    <property type="project" value="TreeGrafter"/>
</dbReference>
<proteinExistence type="predicted"/>
<reference evidence="4" key="1">
    <citation type="submission" date="2015-10" db="EMBL/GenBank/DDBJ databases">
        <title>Analysis of five complete genome sequences for members of the class Peribacteria in the recently recognized Peregrinibacteria bacterial phylum.</title>
        <authorList>
            <person name="Anantharaman K."/>
            <person name="Brown C.T."/>
            <person name="Burstein D."/>
            <person name="Castelle C.J."/>
            <person name="Probst A.J."/>
            <person name="Thomas B.C."/>
            <person name="Williams K.H."/>
            <person name="Banfield J.F."/>
        </authorList>
    </citation>
    <scope>NUCLEOTIDE SEQUENCE [LARGE SCALE GENOMIC DNA]</scope>
</reference>